<comment type="caution">
    <text evidence="9">The sequence shown here is derived from an EMBL/GenBank/DDBJ whole genome shotgun (WGS) entry which is preliminary data.</text>
</comment>
<evidence type="ECO:0000259" key="8">
    <source>
        <dbReference type="Pfam" id="PF20222"/>
    </source>
</evidence>
<dbReference type="Proteomes" id="UP000078544">
    <property type="component" value="Unassembled WGS sequence"/>
</dbReference>
<dbReference type="Pfam" id="PF20222">
    <property type="entry name" value="DUF6581"/>
    <property type="match status" value="1"/>
</dbReference>
<evidence type="ECO:0000256" key="1">
    <source>
        <dbReference type="ARBA" id="ARBA00004123"/>
    </source>
</evidence>
<dbReference type="Pfam" id="PF04182">
    <property type="entry name" value="B-block_TFIIIC"/>
    <property type="match status" value="1"/>
</dbReference>
<feature type="compositionally biased region" description="Polar residues" evidence="6">
    <location>
        <begin position="621"/>
        <end position="635"/>
    </location>
</feature>
<dbReference type="GO" id="GO:0006384">
    <property type="term" value="P:transcription initiation at RNA polymerase III promoter"/>
    <property type="evidence" value="ECO:0007669"/>
    <property type="project" value="InterPro"/>
</dbReference>
<feature type="domain" description="B-block binding subunit of TFIIIC" evidence="7">
    <location>
        <begin position="151"/>
        <end position="217"/>
    </location>
</feature>
<feature type="compositionally biased region" description="Basic and acidic residues" evidence="6">
    <location>
        <begin position="476"/>
        <end position="487"/>
    </location>
</feature>
<organism evidence="9 10">
    <name type="scientific">Moelleriella libera RCEF 2490</name>
    <dbReference type="NCBI Taxonomy" id="1081109"/>
    <lineage>
        <taxon>Eukaryota</taxon>
        <taxon>Fungi</taxon>
        <taxon>Dikarya</taxon>
        <taxon>Ascomycota</taxon>
        <taxon>Pezizomycotina</taxon>
        <taxon>Sordariomycetes</taxon>
        <taxon>Hypocreomycetidae</taxon>
        <taxon>Hypocreales</taxon>
        <taxon>Clavicipitaceae</taxon>
        <taxon>Moelleriella</taxon>
    </lineage>
</organism>
<dbReference type="InterPro" id="IPR007309">
    <property type="entry name" value="TFIIIC_Bblock-bd"/>
</dbReference>
<dbReference type="GO" id="GO:0003677">
    <property type="term" value="F:DNA binding"/>
    <property type="evidence" value="ECO:0007669"/>
    <property type="project" value="UniProtKB-KW"/>
</dbReference>
<evidence type="ECO:0000256" key="5">
    <source>
        <dbReference type="ARBA" id="ARBA00023242"/>
    </source>
</evidence>
<evidence type="ECO:0000259" key="7">
    <source>
        <dbReference type="Pfam" id="PF04182"/>
    </source>
</evidence>
<accession>A0A167XCI8</accession>
<evidence type="ECO:0000313" key="9">
    <source>
        <dbReference type="EMBL" id="KZZ89911.1"/>
    </source>
</evidence>
<feature type="region of interest" description="Disordered" evidence="6">
    <location>
        <begin position="473"/>
        <end position="492"/>
    </location>
</feature>
<gene>
    <name evidence="9" type="ORF">AAL_07419</name>
</gene>
<dbReference type="OrthoDB" id="5403573at2759"/>
<dbReference type="InterPro" id="IPR044210">
    <property type="entry name" value="Tfc3-like"/>
</dbReference>
<dbReference type="InterPro" id="IPR046488">
    <property type="entry name" value="Sfc3/Tfc3_C"/>
</dbReference>
<sequence>MSHAQVSSRKFFTISPDTNAGCPISDIVDEIKHSTGFGGPRSHAREPLSDHAVTTIWRWVTARDDVSVGADRKYNSVDLADLIVSHGGSVPNCDSSIKGMEKPGCKEPREIQGDDADHPRASSSIRVRVAENTMWEAITGHVVNYKKVPRSEWLLLLGIASTKSEGILQGDLGRLVDQDKRSVPKRTDALVRKGYIVKRTTLVRGTKTSKLWLKIFAPPLPKEGDDSKAAQEAEINLSHQNLAADLNQVPWHTRWTGESMDFHALATTIMAITKEWQVIRLQDLKAKLGVLRLRWQMKIVSKICRFLNSCGAIQYVAAKLDEKIYKDCIRYCRDLSPKDWSAFLATGKRGLKPVKTSLLGLSERRDQDCTTEFSHVNGSSFQDCPPWVLDYPLPQKIAKAAFSSGTIGLTNPEIYVLTLGSSFNRYVSSMTSCMSTSSVQPSFLRHLQLRNEHIRVGKVASYRFYVRGASSSSENDNARVQESDNHPGRPAAPLQVSRIFSSLSPEPKFVNKSMTISSICGLSTTMVASQRETRGKGRPKRKRPVLEAKAAEEAQTTANRLPVQHLQTNTECSRSFLVTMHVSKNALRSLRATNPTSYTPRYDRPPSPAKTEDFSKRAASSAHSNVPESTDASTTKAHRGKSRGRPSLLRNGDEGAGSRPWTCELCGGSWKNDLGLKYHLEKSKTSCNKYYDPAVDRPRLRSRRSPLVEASKRLEEDLNMRPERPKNPENLAREYLSSEIGRRHASAGFREASACPASSTTLASTAVTHTETHKLKTGMPPSSSVKAMKRPATRPNEAIKSNWSPDDSLLLPSTENRHGPSLSMQKQRLFAARKRKRVRGDKPTDQLNVKAPSCDAIMPADNRIEMAEQAYRISEAQPAREAGEIDLAKSEAKKAKKRDRHIIIGEVIEDMLHQHHGVLLGGKSLWHSILGPWAVEKPGETVPTHTELQTTVNRLLREKAIFEHWHVFRNPSGFFSKCQLLLLPGIDALSSEAMTLLETVKISEISTFEESASRQALKTSSAETKSGGRGRRLLAEEVAVLHAPVYAAQVAAKKENVSGIPGRMKRQRQAEVDVSLDTTNFFRVPKRRKIKAQASSGWLFACERTDAEKRHSTREVSQSLNLRFLEPNTFLGEDELDCSQSVEKLKPAVRPLMEAIISEGQAVYFCETREVHFTEKAITTLVGHNGTWPFANDKFFEDAGASFTIHGWMPDPLWFEWETRARALEKKTASQIAGEKCTSPVLRRLYSDFVNRLRMCYEMEVAWSPSAFNTAHHSAGPHNIFVNFESQPIKGEASAWTGLNWPREWQLTQTSIDTRALTAGRGDDISSCDDEFSSAQNVPSADGIYTNSPILHVRSPLPAKPKNVALTTRTLTSLNVSSPFPNSQEEHPDNYPFDSPDELMAAFIAVRALIGGADKAIDWGLLLAIFPGASLRRLRKFWCNAKKRQGPYIASFTKTFQDRLVNAFERNELAMIDFGDPQAYDWRKLIRWTMGLPRREGFRVPTTRERMDNRFSLEDVREGSDDWRERFFSTQASIFSRFEAVTSVPGALELDTDSSITEDLGCMAKLDIAKSWVKSLCGTEDSTYSVEIIRDKIVTLWPGNQRRTSMLLKEAIRQLTKQRIICRSKKPPLGGRPYRLNEGYISTLAKMAQSSKYDEAASFKLTLDTAFREGGPFTIPYTLTDGAMMALTNLNAAGRIKLIAMDLPNIPFGFEPGNYESRKYSKSYYHFGLQVVPEETYLFNEDIRVLTTARNASPPLSGHDGELPQWVDIFGKPNRARWSNIVGAFCFAMATRGSMGIEGICSALSPVLERFEARLILSWGQEVGIFTEFPSNMGSMMGEWWWLMVPGLRTALTRG</sequence>
<evidence type="ECO:0000256" key="6">
    <source>
        <dbReference type="SAM" id="MobiDB-lite"/>
    </source>
</evidence>
<dbReference type="GO" id="GO:0005634">
    <property type="term" value="C:nucleus"/>
    <property type="evidence" value="ECO:0007669"/>
    <property type="project" value="UniProtKB-SubCell"/>
</dbReference>
<feature type="domain" description="Transcription factor tau subunit sfc3/Tfc3 C-terminal" evidence="8">
    <location>
        <begin position="1396"/>
        <end position="1801"/>
    </location>
</feature>
<dbReference type="EMBL" id="AZGY01000023">
    <property type="protein sequence ID" value="KZZ89911.1"/>
    <property type="molecule type" value="Genomic_DNA"/>
</dbReference>
<dbReference type="GO" id="GO:0042791">
    <property type="term" value="P:5S class rRNA transcription by RNA polymerase III"/>
    <property type="evidence" value="ECO:0007669"/>
    <property type="project" value="TreeGrafter"/>
</dbReference>
<feature type="region of interest" description="Disordered" evidence="6">
    <location>
        <begin position="770"/>
        <end position="807"/>
    </location>
</feature>
<evidence type="ECO:0000256" key="4">
    <source>
        <dbReference type="ARBA" id="ARBA00023163"/>
    </source>
</evidence>
<feature type="region of interest" description="Disordered" evidence="6">
    <location>
        <begin position="591"/>
        <end position="659"/>
    </location>
</feature>
<reference evidence="9 10" key="1">
    <citation type="journal article" date="2016" name="Genome Biol. Evol.">
        <title>Divergent and convergent evolution of fungal pathogenicity.</title>
        <authorList>
            <person name="Shang Y."/>
            <person name="Xiao G."/>
            <person name="Zheng P."/>
            <person name="Cen K."/>
            <person name="Zhan S."/>
            <person name="Wang C."/>
        </authorList>
    </citation>
    <scope>NUCLEOTIDE SEQUENCE [LARGE SCALE GENOMIC DNA]</scope>
    <source>
        <strain evidence="9 10">RCEF 2490</strain>
    </source>
</reference>
<protein>
    <submittedName>
        <fullName evidence="9">B-block binding subunit of TFIIIC</fullName>
    </submittedName>
</protein>
<keyword evidence="5" id="KW-0539">Nucleus</keyword>
<feature type="region of interest" description="Disordered" evidence="6">
    <location>
        <begin position="94"/>
        <end position="123"/>
    </location>
</feature>
<keyword evidence="3" id="KW-0238">DNA-binding</keyword>
<dbReference type="STRING" id="1081109.A0A167XCI8"/>
<keyword evidence="2" id="KW-0597">Phosphoprotein</keyword>
<evidence type="ECO:0000313" key="10">
    <source>
        <dbReference type="Proteomes" id="UP000078544"/>
    </source>
</evidence>
<evidence type="ECO:0000256" key="2">
    <source>
        <dbReference type="ARBA" id="ARBA00022553"/>
    </source>
</evidence>
<feature type="region of interest" description="Disordered" evidence="6">
    <location>
        <begin position="527"/>
        <end position="558"/>
    </location>
</feature>
<feature type="compositionally biased region" description="Basic and acidic residues" evidence="6">
    <location>
        <begin position="99"/>
        <end position="120"/>
    </location>
</feature>
<keyword evidence="4" id="KW-0804">Transcription</keyword>
<dbReference type="PANTHER" id="PTHR15180">
    <property type="entry name" value="GENERAL TRANSCRIPTION FACTOR 3C POLYPEPTIDE 1"/>
    <property type="match status" value="1"/>
</dbReference>
<dbReference type="PANTHER" id="PTHR15180:SF1">
    <property type="entry name" value="GENERAL TRANSCRIPTION FACTOR 3C POLYPEPTIDE 1"/>
    <property type="match status" value="1"/>
</dbReference>
<evidence type="ECO:0000256" key="3">
    <source>
        <dbReference type="ARBA" id="ARBA00023125"/>
    </source>
</evidence>
<name>A0A167XCI8_9HYPO</name>
<proteinExistence type="predicted"/>
<keyword evidence="10" id="KW-1185">Reference proteome</keyword>
<dbReference type="GO" id="GO:0000127">
    <property type="term" value="C:transcription factor TFIIIC complex"/>
    <property type="evidence" value="ECO:0007669"/>
    <property type="project" value="InterPro"/>
</dbReference>
<comment type="subcellular location">
    <subcellularLocation>
        <location evidence="1">Nucleus</location>
    </subcellularLocation>
</comment>